<dbReference type="OrthoDB" id="3259161at2"/>
<name>A0A7J5C1E5_9MICO</name>
<sequence length="433" mass="46339">MPVDRLAARPHRRPERSPWRADARTLDRLTGAASERDPDRTLERATIDRPPAAETVRRWWDALDDTRRARLVERTPLLVGNLDGVPWPRRIAANHATLRAEISTRATSTSPRNARRVLEDERLTALSTGPGLVDRGGRPRFVLARDPDREAIVEYVGPAIADTDDPWASPLDPAVRAVGLFVPGNESDLRQFEGKAHTMSELVHTAAPGSTGLVVWQGGRFPVGPFGLSSRAATLLANRYGRFANAIPRDPDVRYVALGFSFGGSVVGAALARGLRVDAVGHLASAGLGPGVARVADLPAAARVPHYAFMAPGDTSVGPLLGLDLPPGPTGIGHGGDPLRDPAVVRLETGFERSLTATGDLEVSRASGLLRGHATILEHWGTDAKHGMGAVLSTGSALRAAPRDLVWRLAERIALPWSPLVRADYAPSFVDVV</sequence>
<gene>
    <name evidence="2" type="ORF">F8O01_00455</name>
</gene>
<dbReference type="InterPro" id="IPR029058">
    <property type="entry name" value="AB_hydrolase_fold"/>
</dbReference>
<organism evidence="2 3">
    <name type="scientific">Pseudoclavibacter chungangensis</name>
    <dbReference type="NCBI Taxonomy" id="587635"/>
    <lineage>
        <taxon>Bacteria</taxon>
        <taxon>Bacillati</taxon>
        <taxon>Actinomycetota</taxon>
        <taxon>Actinomycetes</taxon>
        <taxon>Micrococcales</taxon>
        <taxon>Microbacteriaceae</taxon>
        <taxon>Pseudoclavibacter</taxon>
    </lineage>
</organism>
<dbReference type="Proteomes" id="UP000467240">
    <property type="component" value="Unassembled WGS sequence"/>
</dbReference>
<feature type="region of interest" description="Disordered" evidence="1">
    <location>
        <begin position="1"/>
        <end position="43"/>
    </location>
</feature>
<comment type="caution">
    <text evidence="2">The sequence shown here is derived from an EMBL/GenBank/DDBJ whole genome shotgun (WGS) entry which is preliminary data.</text>
</comment>
<keyword evidence="3" id="KW-1185">Reference proteome</keyword>
<proteinExistence type="predicted"/>
<evidence type="ECO:0008006" key="4">
    <source>
        <dbReference type="Google" id="ProtNLM"/>
    </source>
</evidence>
<evidence type="ECO:0000313" key="3">
    <source>
        <dbReference type="Proteomes" id="UP000467240"/>
    </source>
</evidence>
<dbReference type="RefSeq" id="WP_158038888.1">
    <property type="nucleotide sequence ID" value="NZ_JACCFV010000001.1"/>
</dbReference>
<protein>
    <recommendedName>
        <fullName evidence="4">Alpha/beta hydrolase</fullName>
    </recommendedName>
</protein>
<evidence type="ECO:0000313" key="2">
    <source>
        <dbReference type="EMBL" id="KAB1662456.1"/>
    </source>
</evidence>
<dbReference type="AlphaFoldDB" id="A0A7J5C1E5"/>
<dbReference type="EMBL" id="WBJZ01000001">
    <property type="protein sequence ID" value="KAB1662456.1"/>
    <property type="molecule type" value="Genomic_DNA"/>
</dbReference>
<reference evidence="2 3" key="1">
    <citation type="submission" date="2019-09" db="EMBL/GenBank/DDBJ databases">
        <title>Phylogeny of genus Pseudoclavibacter and closely related genus.</title>
        <authorList>
            <person name="Li Y."/>
        </authorList>
    </citation>
    <scope>NUCLEOTIDE SEQUENCE [LARGE SCALE GENOMIC DNA]</scope>
    <source>
        <strain evidence="2 3">DSM 23821</strain>
    </source>
</reference>
<feature type="compositionally biased region" description="Basic and acidic residues" evidence="1">
    <location>
        <begin position="34"/>
        <end position="43"/>
    </location>
</feature>
<accession>A0A7J5C1E5</accession>
<dbReference type="SUPFAM" id="SSF53474">
    <property type="entry name" value="alpha/beta-Hydrolases"/>
    <property type="match status" value="1"/>
</dbReference>
<evidence type="ECO:0000256" key="1">
    <source>
        <dbReference type="SAM" id="MobiDB-lite"/>
    </source>
</evidence>
<feature type="compositionally biased region" description="Basic and acidic residues" evidence="1">
    <location>
        <begin position="15"/>
        <end position="27"/>
    </location>
</feature>